<evidence type="ECO:0000313" key="2">
    <source>
        <dbReference type="Proteomes" id="UP000187209"/>
    </source>
</evidence>
<gene>
    <name evidence="1" type="ORF">SteCoe_8056</name>
</gene>
<organism evidence="1 2">
    <name type="scientific">Stentor coeruleus</name>
    <dbReference type="NCBI Taxonomy" id="5963"/>
    <lineage>
        <taxon>Eukaryota</taxon>
        <taxon>Sar</taxon>
        <taxon>Alveolata</taxon>
        <taxon>Ciliophora</taxon>
        <taxon>Postciliodesmatophora</taxon>
        <taxon>Heterotrichea</taxon>
        <taxon>Heterotrichida</taxon>
        <taxon>Stentoridae</taxon>
        <taxon>Stentor</taxon>
    </lineage>
</organism>
<evidence type="ECO:0000313" key="1">
    <source>
        <dbReference type="EMBL" id="OMJ89693.1"/>
    </source>
</evidence>
<sequence length="454" mass="53575">MEYSPPFVQDQELMDSVGPFLSKRPCIFDYESPTKHPKKCIFLVTGPYHSISSYDSTSMIPLNSLIPQVSYKQLKIMFLTSKPYFLSCSNCLCTEIDPTIKLPFSLAENLLEKSAAMLKKTLIKSPRCFLESSEDKKNYINARKNAHSALEVLYPYLLKSFTILNSKRSETSKTTKTVEYRPKQLKIIMAFYFARFLLTEMHMGNQLDISELHPIMHFVDIKNLFLSLESFAPSSRAFILEHWISFFYIGKDVNYRKDIIELNNSFASWIKPNQLSEVFHKNVEFFHRILLKPIIRGTYDKTLNNPNYEGIVRDMLKNVVFAYFHGHSSFAGFTKMIYISAKDLDDMYLFNKDLWKAYLLVCLIHEMANYYRGYFLTNDKEWVENVTLEVRYCKKVYECEKSLFGGKVQNIYKNIARFLNKEVSWDLDCESFKENFMRIYKYCRDNEEQYVIFY</sequence>
<dbReference type="AlphaFoldDB" id="A0A1R2CKZ2"/>
<keyword evidence="2" id="KW-1185">Reference proteome</keyword>
<protein>
    <submittedName>
        <fullName evidence="1">Uncharacterized protein</fullName>
    </submittedName>
</protein>
<comment type="caution">
    <text evidence="1">The sequence shown here is derived from an EMBL/GenBank/DDBJ whole genome shotgun (WGS) entry which is preliminary data.</text>
</comment>
<reference evidence="1 2" key="1">
    <citation type="submission" date="2016-11" db="EMBL/GenBank/DDBJ databases">
        <title>The macronuclear genome of Stentor coeruleus: a giant cell with tiny introns.</title>
        <authorList>
            <person name="Slabodnick M."/>
            <person name="Ruby J.G."/>
            <person name="Reiff S.B."/>
            <person name="Swart E.C."/>
            <person name="Gosai S."/>
            <person name="Prabakaran S."/>
            <person name="Witkowska E."/>
            <person name="Larue G.E."/>
            <person name="Fisher S."/>
            <person name="Freeman R.M."/>
            <person name="Gunawardena J."/>
            <person name="Chu W."/>
            <person name="Stover N.A."/>
            <person name="Gregory B.D."/>
            <person name="Nowacki M."/>
            <person name="Derisi J."/>
            <person name="Roy S.W."/>
            <person name="Marshall W.F."/>
            <person name="Sood P."/>
        </authorList>
    </citation>
    <scope>NUCLEOTIDE SEQUENCE [LARGE SCALE GENOMIC DNA]</scope>
    <source>
        <strain evidence="1">WM001</strain>
    </source>
</reference>
<accession>A0A1R2CKZ2</accession>
<name>A0A1R2CKZ2_9CILI</name>
<proteinExistence type="predicted"/>
<dbReference type="Proteomes" id="UP000187209">
    <property type="component" value="Unassembled WGS sequence"/>
</dbReference>
<dbReference type="EMBL" id="MPUH01000119">
    <property type="protein sequence ID" value="OMJ89693.1"/>
    <property type="molecule type" value="Genomic_DNA"/>
</dbReference>